<name>A0A9P1DGV5_9DINO</name>
<feature type="region of interest" description="Disordered" evidence="1">
    <location>
        <begin position="1"/>
        <end position="39"/>
    </location>
</feature>
<evidence type="ECO:0000256" key="1">
    <source>
        <dbReference type="SAM" id="MobiDB-lite"/>
    </source>
</evidence>
<protein>
    <submittedName>
        <fullName evidence="2">Uncharacterized protein</fullName>
    </submittedName>
</protein>
<accession>A0A9P1DGV5</accession>
<reference evidence="3 4" key="2">
    <citation type="submission" date="2024-05" db="EMBL/GenBank/DDBJ databases">
        <authorList>
            <person name="Chen Y."/>
            <person name="Shah S."/>
            <person name="Dougan E. K."/>
            <person name="Thang M."/>
            <person name="Chan C."/>
        </authorList>
    </citation>
    <scope>NUCLEOTIDE SEQUENCE [LARGE SCALE GENOMIC DNA]</scope>
</reference>
<feature type="compositionally biased region" description="Basic and acidic residues" evidence="1">
    <location>
        <begin position="20"/>
        <end position="29"/>
    </location>
</feature>
<dbReference type="EMBL" id="CAMXCT020004574">
    <property type="protein sequence ID" value="CAL1162998.1"/>
    <property type="molecule type" value="Genomic_DNA"/>
</dbReference>
<proteinExistence type="predicted"/>
<gene>
    <name evidence="2" type="ORF">C1SCF055_LOCUS34966</name>
</gene>
<dbReference type="EMBL" id="CAMXCT020004574">
    <property type="protein sequence ID" value="CAL1162997.1"/>
    <property type="molecule type" value="Genomic_DNA"/>
</dbReference>
<evidence type="ECO:0000313" key="4">
    <source>
        <dbReference type="Proteomes" id="UP001152797"/>
    </source>
</evidence>
<evidence type="ECO:0000313" key="2">
    <source>
        <dbReference type="EMBL" id="CAI4009622.1"/>
    </source>
</evidence>
<organism evidence="2">
    <name type="scientific">Cladocopium goreaui</name>
    <dbReference type="NCBI Taxonomy" id="2562237"/>
    <lineage>
        <taxon>Eukaryota</taxon>
        <taxon>Sar</taxon>
        <taxon>Alveolata</taxon>
        <taxon>Dinophyceae</taxon>
        <taxon>Suessiales</taxon>
        <taxon>Symbiodiniaceae</taxon>
        <taxon>Cladocopium</taxon>
    </lineage>
</organism>
<dbReference type="EMBL" id="CAMXCT010004574">
    <property type="protein sequence ID" value="CAI4009622.1"/>
    <property type="molecule type" value="Genomic_DNA"/>
</dbReference>
<reference evidence="2" key="1">
    <citation type="submission" date="2022-10" db="EMBL/GenBank/DDBJ databases">
        <authorList>
            <person name="Chen Y."/>
            <person name="Dougan E. K."/>
            <person name="Chan C."/>
            <person name="Rhodes N."/>
            <person name="Thang M."/>
        </authorList>
    </citation>
    <scope>NUCLEOTIDE SEQUENCE</scope>
</reference>
<sequence>MVARSMTSKAGPAGSKRARTSKEPVQSERRSKRAVAQVGQVAKQAAGKFGDSSISRASAKGALQGLASSSLGIGYAACAAALGAAAAAAAEVNPDCTAEEVAAAAMLAVEEILGLSAGKA</sequence>
<dbReference type="EMBL" id="CAMXCT030004574">
    <property type="protein sequence ID" value="CAL4796935.1"/>
    <property type="molecule type" value="Genomic_DNA"/>
</dbReference>
<evidence type="ECO:0000313" key="3">
    <source>
        <dbReference type="EMBL" id="CAL4796934.1"/>
    </source>
</evidence>
<keyword evidence="4" id="KW-1185">Reference proteome</keyword>
<dbReference type="AlphaFoldDB" id="A0A9P1DGV5"/>
<dbReference type="EMBL" id="CAMXCT010004574">
    <property type="protein sequence ID" value="CAI4009623.1"/>
    <property type="molecule type" value="Genomic_DNA"/>
</dbReference>
<comment type="caution">
    <text evidence="2">The sequence shown here is derived from an EMBL/GenBank/DDBJ whole genome shotgun (WGS) entry which is preliminary data.</text>
</comment>
<dbReference type="Proteomes" id="UP001152797">
    <property type="component" value="Unassembled WGS sequence"/>
</dbReference>
<dbReference type="EMBL" id="CAMXCT030004574">
    <property type="protein sequence ID" value="CAL4796934.1"/>
    <property type="molecule type" value="Genomic_DNA"/>
</dbReference>